<dbReference type="PANTHER" id="PTHR43540:SF7">
    <property type="entry name" value="ISOCHORISMATASE FAMILY PROTEIN YECD"/>
    <property type="match status" value="1"/>
</dbReference>
<dbReference type="PANTHER" id="PTHR43540">
    <property type="entry name" value="PEROXYUREIDOACRYLATE/UREIDOACRYLATE AMIDOHYDROLASE-RELATED"/>
    <property type="match status" value="1"/>
</dbReference>
<dbReference type="OrthoDB" id="3174612at2"/>
<evidence type="ECO:0000313" key="4">
    <source>
        <dbReference type="Proteomes" id="UP000181951"/>
    </source>
</evidence>
<dbReference type="SUPFAM" id="SSF52499">
    <property type="entry name" value="Isochorismatase-like hydrolases"/>
    <property type="match status" value="1"/>
</dbReference>
<dbReference type="RefSeq" id="WP_075016999.1">
    <property type="nucleotide sequence ID" value="NZ_FODD01000014.1"/>
</dbReference>
<dbReference type="AlphaFoldDB" id="A0A1H8KXT7"/>
<proteinExistence type="predicted"/>
<organism evidence="3 4">
    <name type="scientific">Actinacidiphila rubida</name>
    <dbReference type="NCBI Taxonomy" id="310780"/>
    <lineage>
        <taxon>Bacteria</taxon>
        <taxon>Bacillati</taxon>
        <taxon>Actinomycetota</taxon>
        <taxon>Actinomycetes</taxon>
        <taxon>Kitasatosporales</taxon>
        <taxon>Streptomycetaceae</taxon>
        <taxon>Actinacidiphila</taxon>
    </lineage>
</organism>
<accession>A0A1H8KXT7</accession>
<feature type="domain" description="Isochorismatase-like" evidence="2">
    <location>
        <begin position="10"/>
        <end position="178"/>
    </location>
</feature>
<keyword evidence="1" id="KW-0378">Hydrolase</keyword>
<dbReference type="STRING" id="310780.SAMN05216267_1014122"/>
<dbReference type="Pfam" id="PF00857">
    <property type="entry name" value="Isochorismatase"/>
    <property type="match status" value="1"/>
</dbReference>
<evidence type="ECO:0000256" key="1">
    <source>
        <dbReference type="ARBA" id="ARBA00022801"/>
    </source>
</evidence>
<gene>
    <name evidence="3" type="ORF">SAMN05216267_1014122</name>
</gene>
<evidence type="ECO:0000259" key="2">
    <source>
        <dbReference type="Pfam" id="PF00857"/>
    </source>
</evidence>
<protein>
    <submittedName>
        <fullName evidence="3">Nicotinamidase-related amidase</fullName>
    </submittedName>
</protein>
<dbReference type="Gene3D" id="3.40.50.850">
    <property type="entry name" value="Isochorismatase-like"/>
    <property type="match status" value="1"/>
</dbReference>
<dbReference type="InterPro" id="IPR050272">
    <property type="entry name" value="Isochorismatase-like_hydrls"/>
</dbReference>
<sequence length="189" mass="19395">MSVTTLDPRTALVVIDLQQGIVALDTVHPAAEVVARSAELAAAFRARGLPVVLVNVAGLAPGRTDGGAGGAVGFPEGWADLVKELDQQPGDITVTKHQWGAFTGTGLDQALRRRGITQIVLTGISTSIGVESTARFAHELGYHVTIATDAVTDTDAEAHARSVGTIFPRLAETGSTADVLAQLPAPAGA</sequence>
<keyword evidence="4" id="KW-1185">Reference proteome</keyword>
<dbReference type="InterPro" id="IPR036380">
    <property type="entry name" value="Isochorismatase-like_sf"/>
</dbReference>
<dbReference type="InterPro" id="IPR000868">
    <property type="entry name" value="Isochorismatase-like_dom"/>
</dbReference>
<dbReference type="Proteomes" id="UP000181951">
    <property type="component" value="Unassembled WGS sequence"/>
</dbReference>
<dbReference type="CDD" id="cd00431">
    <property type="entry name" value="cysteine_hydrolases"/>
    <property type="match status" value="1"/>
</dbReference>
<reference evidence="3 4" key="1">
    <citation type="submission" date="2016-10" db="EMBL/GenBank/DDBJ databases">
        <authorList>
            <person name="de Groot N.N."/>
        </authorList>
    </citation>
    <scope>NUCLEOTIDE SEQUENCE [LARGE SCALE GENOMIC DNA]</scope>
    <source>
        <strain evidence="3 4">CGMCC 4.2026</strain>
    </source>
</reference>
<dbReference type="GO" id="GO:0016787">
    <property type="term" value="F:hydrolase activity"/>
    <property type="evidence" value="ECO:0007669"/>
    <property type="project" value="UniProtKB-KW"/>
</dbReference>
<evidence type="ECO:0000313" key="3">
    <source>
        <dbReference type="EMBL" id="SEN97641.1"/>
    </source>
</evidence>
<name>A0A1H8KXT7_9ACTN</name>
<dbReference type="EMBL" id="FODD01000014">
    <property type="protein sequence ID" value="SEN97641.1"/>
    <property type="molecule type" value="Genomic_DNA"/>
</dbReference>